<proteinExistence type="predicted"/>
<evidence type="ECO:0000313" key="1">
    <source>
        <dbReference type="EMBL" id="KAI9914330.1"/>
    </source>
</evidence>
<dbReference type="Proteomes" id="UP001163321">
    <property type="component" value="Chromosome 3"/>
</dbReference>
<reference evidence="1 2" key="1">
    <citation type="journal article" date="2022" name="bioRxiv">
        <title>The genome of the oomycete Peronosclerospora sorghi, a cosmopolitan pathogen of maize and sorghum, is inflated with dispersed pseudogenes.</title>
        <authorList>
            <person name="Fletcher K."/>
            <person name="Martin F."/>
            <person name="Isakeit T."/>
            <person name="Cavanaugh K."/>
            <person name="Magill C."/>
            <person name="Michelmore R."/>
        </authorList>
    </citation>
    <scope>NUCLEOTIDE SEQUENCE [LARGE SCALE GENOMIC DNA]</scope>
    <source>
        <strain evidence="1">P6</strain>
    </source>
</reference>
<gene>
    <name evidence="1" type="ORF">PsorP6_007352</name>
</gene>
<protein>
    <submittedName>
        <fullName evidence="1">Uncharacterized protein</fullName>
    </submittedName>
</protein>
<organism evidence="1 2">
    <name type="scientific">Peronosclerospora sorghi</name>
    <dbReference type="NCBI Taxonomy" id="230839"/>
    <lineage>
        <taxon>Eukaryota</taxon>
        <taxon>Sar</taxon>
        <taxon>Stramenopiles</taxon>
        <taxon>Oomycota</taxon>
        <taxon>Peronosporomycetes</taxon>
        <taxon>Peronosporales</taxon>
        <taxon>Peronosporaceae</taxon>
        <taxon>Peronosclerospora</taxon>
    </lineage>
</organism>
<sequence>MYFTVAGIFGQTSARNCTVEEQAGGFAALTSLLEGKTLARCSKFTGYSLLEATELPTSEEQDKMCDSKACLTVIGKINAAHPPNCVVKVPTSGLNINMHQYAKNVQRHCISKSGNP</sequence>
<comment type="caution">
    <text evidence="1">The sequence shown here is derived from an EMBL/GenBank/DDBJ whole genome shotgun (WGS) entry which is preliminary data.</text>
</comment>
<evidence type="ECO:0000313" key="2">
    <source>
        <dbReference type="Proteomes" id="UP001163321"/>
    </source>
</evidence>
<keyword evidence="2" id="KW-1185">Reference proteome</keyword>
<dbReference type="EMBL" id="CM047582">
    <property type="protein sequence ID" value="KAI9914330.1"/>
    <property type="molecule type" value="Genomic_DNA"/>
</dbReference>
<name>A0ACC0W861_9STRA</name>
<accession>A0ACC0W861</accession>